<feature type="compositionally biased region" description="Basic and acidic residues" evidence="1">
    <location>
        <begin position="1"/>
        <end position="14"/>
    </location>
</feature>
<protein>
    <submittedName>
        <fullName evidence="2">Uncharacterized protein</fullName>
    </submittedName>
</protein>
<proteinExistence type="predicted"/>
<accession>A0A1Y1WQT5</accession>
<organism evidence="2 3">
    <name type="scientific">Anaeromyces robustus</name>
    <dbReference type="NCBI Taxonomy" id="1754192"/>
    <lineage>
        <taxon>Eukaryota</taxon>
        <taxon>Fungi</taxon>
        <taxon>Fungi incertae sedis</taxon>
        <taxon>Chytridiomycota</taxon>
        <taxon>Chytridiomycota incertae sedis</taxon>
        <taxon>Neocallimastigomycetes</taxon>
        <taxon>Neocallimastigales</taxon>
        <taxon>Neocallimastigaceae</taxon>
        <taxon>Anaeromyces</taxon>
    </lineage>
</organism>
<dbReference type="AlphaFoldDB" id="A0A1Y1WQT5"/>
<comment type="caution">
    <text evidence="2">The sequence shown here is derived from an EMBL/GenBank/DDBJ whole genome shotgun (WGS) entry which is preliminary data.</text>
</comment>
<keyword evidence="3" id="KW-1185">Reference proteome</keyword>
<dbReference type="Proteomes" id="UP000193944">
    <property type="component" value="Unassembled WGS sequence"/>
</dbReference>
<sequence>MNEEKENINERTNDEDNSEEYSEENSFINPQSIPFQPIDVSNTDINDENNNMKIPHFPKSIMNHSNNSNYSVNNGNQISSPHGSFASIIKPFNENKKTESPRPHVRFKDVNNTSMDSSIFNHEKFDKKYENYDDFRKNVKNPEDNNGFKVLNVRPGYEFQEMFNSPKQSYSPNINKKRRDSFFKKMF</sequence>
<evidence type="ECO:0000313" key="3">
    <source>
        <dbReference type="Proteomes" id="UP000193944"/>
    </source>
</evidence>
<name>A0A1Y1WQT5_9FUNG</name>
<feature type="region of interest" description="Disordered" evidence="1">
    <location>
        <begin position="1"/>
        <end position="37"/>
    </location>
</feature>
<reference evidence="2 3" key="2">
    <citation type="submission" date="2016-08" db="EMBL/GenBank/DDBJ databases">
        <title>Pervasive Adenine N6-methylation of Active Genes in Fungi.</title>
        <authorList>
            <consortium name="DOE Joint Genome Institute"/>
            <person name="Mondo S.J."/>
            <person name="Dannebaum R.O."/>
            <person name="Kuo R.C."/>
            <person name="Labutti K."/>
            <person name="Haridas S."/>
            <person name="Kuo A."/>
            <person name="Salamov A."/>
            <person name="Ahrendt S.R."/>
            <person name="Lipzen A."/>
            <person name="Sullivan W."/>
            <person name="Andreopoulos W.B."/>
            <person name="Clum A."/>
            <person name="Lindquist E."/>
            <person name="Daum C."/>
            <person name="Ramamoorthy G.K."/>
            <person name="Gryganskyi A."/>
            <person name="Culley D."/>
            <person name="Magnuson J.K."/>
            <person name="James T.Y."/>
            <person name="O'Malley M.A."/>
            <person name="Stajich J.E."/>
            <person name="Spatafora J.W."/>
            <person name="Visel A."/>
            <person name="Grigoriev I.V."/>
        </authorList>
    </citation>
    <scope>NUCLEOTIDE SEQUENCE [LARGE SCALE GENOMIC DNA]</scope>
    <source>
        <strain evidence="2 3">S4</strain>
    </source>
</reference>
<feature type="compositionally biased region" description="Polar residues" evidence="1">
    <location>
        <begin position="27"/>
        <end position="37"/>
    </location>
</feature>
<evidence type="ECO:0000313" key="2">
    <source>
        <dbReference type="EMBL" id="ORX75897.1"/>
    </source>
</evidence>
<evidence type="ECO:0000256" key="1">
    <source>
        <dbReference type="SAM" id="MobiDB-lite"/>
    </source>
</evidence>
<dbReference type="EMBL" id="MCFG01000330">
    <property type="protein sequence ID" value="ORX75897.1"/>
    <property type="molecule type" value="Genomic_DNA"/>
</dbReference>
<reference evidence="2 3" key="1">
    <citation type="submission" date="2016-08" db="EMBL/GenBank/DDBJ databases">
        <title>A Parts List for Fungal Cellulosomes Revealed by Comparative Genomics.</title>
        <authorList>
            <consortium name="DOE Joint Genome Institute"/>
            <person name="Haitjema C.H."/>
            <person name="Gilmore S.P."/>
            <person name="Henske J.K."/>
            <person name="Solomon K.V."/>
            <person name="De Groot R."/>
            <person name="Kuo A."/>
            <person name="Mondo S.J."/>
            <person name="Salamov A.A."/>
            <person name="Labutti K."/>
            <person name="Zhao Z."/>
            <person name="Chiniquy J."/>
            <person name="Barry K."/>
            <person name="Brewer H.M."/>
            <person name="Purvine S.O."/>
            <person name="Wright A.T."/>
            <person name="Boxma B."/>
            <person name="Van Alen T."/>
            <person name="Hackstein J.H."/>
            <person name="Baker S.E."/>
            <person name="Grigoriev I.V."/>
            <person name="O'Malley M.A."/>
        </authorList>
    </citation>
    <scope>NUCLEOTIDE SEQUENCE [LARGE SCALE GENOMIC DNA]</scope>
    <source>
        <strain evidence="2 3">S4</strain>
    </source>
</reference>
<gene>
    <name evidence="2" type="ORF">BCR32DRAFT_249180</name>
</gene>